<keyword evidence="2" id="KW-0472">Membrane</keyword>
<feature type="region of interest" description="Disordered" evidence="1">
    <location>
        <begin position="55"/>
        <end position="95"/>
    </location>
</feature>
<name>A0AAN8IG11_TRICO</name>
<sequence>MLEASVHSRGVLQRKHEQCVKRAVKDLEKMKKNHFNFSQSSPTIQHVTMKIHEENETLLSTTTTEATTTDEDIDFESHSGDGEDHEHESLDYGDTGTTVSSNIDRGLHGGLIVLIAISAGFVGILIIISIITAVHYRDKKKHSKSKSDE</sequence>
<proteinExistence type="predicted"/>
<dbReference type="EMBL" id="WIXE01021266">
    <property type="protein sequence ID" value="KAK5968538.1"/>
    <property type="molecule type" value="Genomic_DNA"/>
</dbReference>
<dbReference type="Proteomes" id="UP001331761">
    <property type="component" value="Unassembled WGS sequence"/>
</dbReference>
<keyword evidence="2" id="KW-0812">Transmembrane</keyword>
<feature type="compositionally biased region" description="Low complexity" evidence="1">
    <location>
        <begin position="57"/>
        <end position="67"/>
    </location>
</feature>
<keyword evidence="2" id="KW-1133">Transmembrane helix</keyword>
<evidence type="ECO:0000256" key="2">
    <source>
        <dbReference type="SAM" id="Phobius"/>
    </source>
</evidence>
<feature type="compositionally biased region" description="Basic and acidic residues" evidence="1">
    <location>
        <begin position="75"/>
        <end position="90"/>
    </location>
</feature>
<comment type="caution">
    <text evidence="3">The sequence shown here is derived from an EMBL/GenBank/DDBJ whole genome shotgun (WGS) entry which is preliminary data.</text>
</comment>
<accession>A0AAN8IG11</accession>
<reference evidence="3 4" key="1">
    <citation type="submission" date="2019-10" db="EMBL/GenBank/DDBJ databases">
        <title>Assembly and Annotation for the nematode Trichostrongylus colubriformis.</title>
        <authorList>
            <person name="Martin J."/>
        </authorList>
    </citation>
    <scope>NUCLEOTIDE SEQUENCE [LARGE SCALE GENOMIC DNA]</scope>
    <source>
        <strain evidence="3">G859</strain>
        <tissue evidence="3">Whole worm</tissue>
    </source>
</reference>
<gene>
    <name evidence="3" type="ORF">GCK32_015782</name>
</gene>
<feature type="transmembrane region" description="Helical" evidence="2">
    <location>
        <begin position="111"/>
        <end position="136"/>
    </location>
</feature>
<organism evidence="3 4">
    <name type="scientific">Trichostrongylus colubriformis</name>
    <name type="common">Black scour worm</name>
    <dbReference type="NCBI Taxonomy" id="6319"/>
    <lineage>
        <taxon>Eukaryota</taxon>
        <taxon>Metazoa</taxon>
        <taxon>Ecdysozoa</taxon>
        <taxon>Nematoda</taxon>
        <taxon>Chromadorea</taxon>
        <taxon>Rhabditida</taxon>
        <taxon>Rhabditina</taxon>
        <taxon>Rhabditomorpha</taxon>
        <taxon>Strongyloidea</taxon>
        <taxon>Trichostrongylidae</taxon>
        <taxon>Trichostrongylus</taxon>
    </lineage>
</organism>
<evidence type="ECO:0000313" key="4">
    <source>
        <dbReference type="Proteomes" id="UP001331761"/>
    </source>
</evidence>
<evidence type="ECO:0000313" key="3">
    <source>
        <dbReference type="EMBL" id="KAK5968538.1"/>
    </source>
</evidence>
<dbReference type="AlphaFoldDB" id="A0AAN8IG11"/>
<keyword evidence="4" id="KW-1185">Reference proteome</keyword>
<protein>
    <submittedName>
        <fullName evidence="3">Uncharacterized protein</fullName>
    </submittedName>
</protein>
<evidence type="ECO:0000256" key="1">
    <source>
        <dbReference type="SAM" id="MobiDB-lite"/>
    </source>
</evidence>